<evidence type="ECO:0000259" key="4">
    <source>
        <dbReference type="PROSITE" id="PS51078"/>
    </source>
</evidence>
<dbReference type="Pfam" id="PF09339">
    <property type="entry name" value="HTH_IclR"/>
    <property type="match status" value="1"/>
</dbReference>
<dbReference type="Gene3D" id="1.10.10.10">
    <property type="entry name" value="Winged helix-like DNA-binding domain superfamily/Winged helix DNA-binding domain"/>
    <property type="match status" value="1"/>
</dbReference>
<dbReference type="InterPro" id="IPR050707">
    <property type="entry name" value="HTH_MetabolicPath_Reg"/>
</dbReference>
<dbReference type="InterPro" id="IPR036390">
    <property type="entry name" value="WH_DNA-bd_sf"/>
</dbReference>
<dbReference type="SUPFAM" id="SSF55781">
    <property type="entry name" value="GAF domain-like"/>
    <property type="match status" value="1"/>
</dbReference>
<gene>
    <name evidence="5" type="ORF">IAG42_35250</name>
</gene>
<dbReference type="GO" id="GO:0045892">
    <property type="term" value="P:negative regulation of DNA-templated transcription"/>
    <property type="evidence" value="ECO:0007669"/>
    <property type="project" value="TreeGrafter"/>
</dbReference>
<accession>A0A7H1BHY5</accession>
<dbReference type="InterPro" id="IPR029016">
    <property type="entry name" value="GAF-like_dom_sf"/>
</dbReference>
<evidence type="ECO:0000313" key="6">
    <source>
        <dbReference type="Proteomes" id="UP000516428"/>
    </source>
</evidence>
<dbReference type="Gene3D" id="3.30.450.40">
    <property type="match status" value="2"/>
</dbReference>
<dbReference type="AlphaFoldDB" id="A0A7H1BHY5"/>
<dbReference type="KEGG" id="sxn:IAG42_35250"/>
<proteinExistence type="predicted"/>
<dbReference type="Proteomes" id="UP000516428">
    <property type="component" value="Chromosome"/>
</dbReference>
<keyword evidence="2" id="KW-0238">DNA-binding</keyword>
<feature type="domain" description="IclR-ED" evidence="4">
    <location>
        <begin position="73"/>
        <end position="234"/>
    </location>
</feature>
<dbReference type="Pfam" id="PF01614">
    <property type="entry name" value="IclR_C"/>
    <property type="match status" value="1"/>
</dbReference>
<dbReference type="PROSITE" id="PS51078">
    <property type="entry name" value="ICLR_ED"/>
    <property type="match status" value="1"/>
</dbReference>
<evidence type="ECO:0000256" key="3">
    <source>
        <dbReference type="ARBA" id="ARBA00023163"/>
    </source>
</evidence>
<evidence type="ECO:0000256" key="2">
    <source>
        <dbReference type="ARBA" id="ARBA00023125"/>
    </source>
</evidence>
<dbReference type="EMBL" id="CP061281">
    <property type="protein sequence ID" value="QNS08340.1"/>
    <property type="molecule type" value="Genomic_DNA"/>
</dbReference>
<evidence type="ECO:0000256" key="1">
    <source>
        <dbReference type="ARBA" id="ARBA00023015"/>
    </source>
</evidence>
<reference evidence="5 6" key="1">
    <citation type="submission" date="2020-09" db="EMBL/GenBank/DDBJ databases">
        <title>A novel species.</title>
        <authorList>
            <person name="Gao J."/>
        </authorList>
    </citation>
    <scope>NUCLEOTIDE SEQUENCE [LARGE SCALE GENOMIC DNA]</scope>
    <source>
        <strain evidence="5 6">CRXT-Y-14</strain>
    </source>
</reference>
<name>A0A7H1BHY5_9ACTN</name>
<keyword evidence="3" id="KW-0804">Transcription</keyword>
<keyword evidence="6" id="KW-1185">Reference proteome</keyword>
<dbReference type="SUPFAM" id="SSF46785">
    <property type="entry name" value="Winged helix' DNA-binding domain"/>
    <property type="match status" value="1"/>
</dbReference>
<dbReference type="PANTHER" id="PTHR30136">
    <property type="entry name" value="HELIX-TURN-HELIX TRANSCRIPTIONAL REGULATOR, ICLR FAMILY"/>
    <property type="match status" value="1"/>
</dbReference>
<dbReference type="InterPro" id="IPR014757">
    <property type="entry name" value="Tscrpt_reg_IclR_C"/>
</dbReference>
<dbReference type="InterPro" id="IPR005471">
    <property type="entry name" value="Tscrpt_reg_IclR_N"/>
</dbReference>
<evidence type="ECO:0000313" key="5">
    <source>
        <dbReference type="EMBL" id="QNS08340.1"/>
    </source>
</evidence>
<sequence length="234" mass="24629">MTTRAQGTDGTPTGVMQRAALILDALDGAEPLNLSQISAATRLPLSSTHRALEQLMALRWVHRVGKDYQLGMRLLELGSAAHHQNVLRSAALPSLHRLHRTTGCIVHLGVLDGDEAVYLEKVGGELAVGVRSGVGLRIPARSSAIGKALLAGSSNTTAPDGSGAREAQVVCEHERCMKGFSCLAIPIGPVGDGETAAISVFGSAAKLRTDHRIRLSVRTAAADIARRMALAQRP</sequence>
<dbReference type="SMART" id="SM00346">
    <property type="entry name" value="HTH_ICLR"/>
    <property type="match status" value="1"/>
</dbReference>
<dbReference type="RefSeq" id="WP_188341001.1">
    <property type="nucleotide sequence ID" value="NZ_CP061281.1"/>
</dbReference>
<dbReference type="InterPro" id="IPR036388">
    <property type="entry name" value="WH-like_DNA-bd_sf"/>
</dbReference>
<organism evidence="5 6">
    <name type="scientific">Streptomyces xanthii</name>
    <dbReference type="NCBI Taxonomy" id="2768069"/>
    <lineage>
        <taxon>Bacteria</taxon>
        <taxon>Bacillati</taxon>
        <taxon>Actinomycetota</taxon>
        <taxon>Actinomycetes</taxon>
        <taxon>Kitasatosporales</taxon>
        <taxon>Streptomycetaceae</taxon>
        <taxon>Streptomyces</taxon>
    </lineage>
</organism>
<keyword evidence="1" id="KW-0805">Transcription regulation</keyword>
<dbReference type="PANTHER" id="PTHR30136:SF24">
    <property type="entry name" value="HTH-TYPE TRANSCRIPTIONAL REPRESSOR ALLR"/>
    <property type="match status" value="1"/>
</dbReference>
<protein>
    <submittedName>
        <fullName evidence="5">Helix-turn-helix domain-containing protein</fullName>
    </submittedName>
</protein>
<dbReference type="GO" id="GO:0003677">
    <property type="term" value="F:DNA binding"/>
    <property type="evidence" value="ECO:0007669"/>
    <property type="project" value="UniProtKB-KW"/>
</dbReference>
<dbReference type="GO" id="GO:0003700">
    <property type="term" value="F:DNA-binding transcription factor activity"/>
    <property type="evidence" value="ECO:0007669"/>
    <property type="project" value="TreeGrafter"/>
</dbReference>